<proteinExistence type="predicted"/>
<evidence type="ECO:0000313" key="1">
    <source>
        <dbReference type="EMBL" id="QDT98665.1"/>
    </source>
</evidence>
<dbReference type="AlphaFoldDB" id="A0A517W088"/>
<reference evidence="1 2" key="1">
    <citation type="submission" date="2019-03" db="EMBL/GenBank/DDBJ databases">
        <title>Deep-cultivation of Planctomycetes and their phenomic and genomic characterization uncovers novel biology.</title>
        <authorList>
            <person name="Wiegand S."/>
            <person name="Jogler M."/>
            <person name="Boedeker C."/>
            <person name="Pinto D."/>
            <person name="Vollmers J."/>
            <person name="Rivas-Marin E."/>
            <person name="Kohn T."/>
            <person name="Peeters S.H."/>
            <person name="Heuer A."/>
            <person name="Rast P."/>
            <person name="Oberbeckmann S."/>
            <person name="Bunk B."/>
            <person name="Jeske O."/>
            <person name="Meyerdierks A."/>
            <person name="Storesund J.E."/>
            <person name="Kallscheuer N."/>
            <person name="Luecker S."/>
            <person name="Lage O.M."/>
            <person name="Pohl T."/>
            <person name="Merkel B.J."/>
            <person name="Hornburger P."/>
            <person name="Mueller R.-W."/>
            <person name="Bruemmer F."/>
            <person name="Labrenz M."/>
            <person name="Spormann A.M."/>
            <person name="Op den Camp H."/>
            <person name="Overmann J."/>
            <person name="Amann R."/>
            <person name="Jetten M.S.M."/>
            <person name="Mascher T."/>
            <person name="Medema M.H."/>
            <person name="Devos D.P."/>
            <person name="Kaster A.-K."/>
            <person name="Ovreas L."/>
            <person name="Rohde M."/>
            <person name="Galperin M.Y."/>
            <person name="Jogler C."/>
        </authorList>
    </citation>
    <scope>NUCLEOTIDE SEQUENCE [LARGE SCALE GENOMIC DNA]</scope>
    <source>
        <strain evidence="1 2">V144</strain>
    </source>
</reference>
<organism evidence="1 2">
    <name type="scientific">Gimesia aquarii</name>
    <dbReference type="NCBI Taxonomy" id="2527964"/>
    <lineage>
        <taxon>Bacteria</taxon>
        <taxon>Pseudomonadati</taxon>
        <taxon>Planctomycetota</taxon>
        <taxon>Planctomycetia</taxon>
        <taxon>Planctomycetales</taxon>
        <taxon>Planctomycetaceae</taxon>
        <taxon>Gimesia</taxon>
    </lineage>
</organism>
<dbReference type="EMBL" id="CP037920">
    <property type="protein sequence ID" value="QDT98665.1"/>
    <property type="molecule type" value="Genomic_DNA"/>
</dbReference>
<evidence type="ECO:0000313" key="2">
    <source>
        <dbReference type="Proteomes" id="UP000318704"/>
    </source>
</evidence>
<gene>
    <name evidence="1" type="ORF">V144x_41720</name>
</gene>
<accession>A0A517W088</accession>
<name>A0A517W088_9PLAN</name>
<dbReference type="Proteomes" id="UP000318704">
    <property type="component" value="Chromosome"/>
</dbReference>
<dbReference type="RefSeq" id="WP_144987517.1">
    <property type="nucleotide sequence ID" value="NZ_CP037920.1"/>
</dbReference>
<sequence length="435" mass="49138">MNFQKAFLVSAMSACSIINNCDLLNGQENCQTAPAFKWTPLMSEQSISLKCEDCSILEFGKSLNQARGAQNFPLSFDDYDNYLKNGSLALSKEVLDRKISLNLNRVPFWDAVGGIASKTNLGILTDIDGYPYLTDGLDTPSNHWEVVGPMLLRVNFEFPEKETSGIEGKDNIEKATHLELRFTYGDGEADRFDMKLNEVAVMTKSKQLHPVKLKRYSDGTRFGKIPFGQDEVAMIRGKVIANVATKLLWLRIHPNSICQDKDFGLRAKCSEVKSTKELILRRTNRTGKGVGKGFGINGTTYLPSKGHEKIYYTTIELEWKTDITEKQQSRLANQVSWDRLDTNEVNFIEKIMQDNLILDFVRNRPNQIKTTDGKVPDRSNFFAAAPNSFVETNIDKILITLFSEDRNKINICHKLLFARKGLLKENFTVSTGFGN</sequence>
<dbReference type="KEGG" id="gaw:V144x_41720"/>
<protein>
    <submittedName>
        <fullName evidence="1">Uncharacterized protein</fullName>
    </submittedName>
</protein>